<dbReference type="OrthoDB" id="9006962at2"/>
<keyword evidence="2" id="KW-1185">Reference proteome</keyword>
<accession>A0A4V1EIK9</accession>
<gene>
    <name evidence="1" type="ORF">FAZ95_34675</name>
</gene>
<evidence type="ECO:0000313" key="2">
    <source>
        <dbReference type="Proteomes" id="UP000298656"/>
    </source>
</evidence>
<dbReference type="AlphaFoldDB" id="A0A4V1EIK9"/>
<protein>
    <submittedName>
        <fullName evidence="1">Uncharacterized protein</fullName>
    </submittedName>
</protein>
<name>A0A4V1EIK9_9BURK</name>
<dbReference type="EMBL" id="CP040078">
    <property type="protein sequence ID" value="QCP54130.1"/>
    <property type="molecule type" value="Genomic_DNA"/>
</dbReference>
<reference evidence="1 2" key="1">
    <citation type="submission" date="2019-05" db="EMBL/GenBank/DDBJ databases">
        <title>Burkholderia sp. DHOD12, isolated from subtropical forest soil.</title>
        <authorList>
            <person name="Gao Z.-H."/>
            <person name="Qiu L.-H."/>
        </authorList>
    </citation>
    <scope>NUCLEOTIDE SEQUENCE [LARGE SCALE GENOMIC DNA]</scope>
    <source>
        <strain evidence="1 2">DHOD12</strain>
    </source>
</reference>
<evidence type="ECO:0000313" key="1">
    <source>
        <dbReference type="EMBL" id="QCP54130.1"/>
    </source>
</evidence>
<dbReference type="Proteomes" id="UP000298656">
    <property type="component" value="Chromosome 2"/>
</dbReference>
<organism evidence="1 2">
    <name type="scientific">Trinickia violacea</name>
    <dbReference type="NCBI Taxonomy" id="2571746"/>
    <lineage>
        <taxon>Bacteria</taxon>
        <taxon>Pseudomonadati</taxon>
        <taxon>Pseudomonadota</taxon>
        <taxon>Betaproteobacteria</taxon>
        <taxon>Burkholderiales</taxon>
        <taxon>Burkholderiaceae</taxon>
        <taxon>Trinickia</taxon>
    </lineage>
</organism>
<dbReference type="KEGG" id="tvl:FAZ95_34675"/>
<proteinExistence type="predicted"/>
<sequence>MTLHPSEREQAVEHINGICLRLFDSWCETRSVTPLVYLMHCWPLLDSGTTSIKRLVETLTELKKFHPETLDHGLSPCFAELVDRANEVLVYLPERTRRAANA</sequence>
<dbReference type="RefSeq" id="WP_137336898.1">
    <property type="nucleotide sequence ID" value="NZ_CP040078.1"/>
</dbReference>